<proteinExistence type="predicted"/>
<name>A0A2P5K737_9BURK</name>
<protein>
    <submittedName>
        <fullName evidence="1">DNA-binding protein H-NS</fullName>
    </submittedName>
</protein>
<reference evidence="1 2" key="1">
    <citation type="submission" date="2018-01" db="EMBL/GenBank/DDBJ databases">
        <title>Genomic Encyclopedia of Type Strains, Phase III (KMG-III): the genomes of soil and plant-associated and newly described type strains.</title>
        <authorList>
            <person name="Whitman W."/>
        </authorList>
    </citation>
    <scope>NUCLEOTIDE SEQUENCE [LARGE SCALE GENOMIC DNA]</scope>
    <source>
        <strain evidence="1 2">HKI456</strain>
    </source>
</reference>
<dbReference type="EMBL" id="PRDW01000019">
    <property type="protein sequence ID" value="PPB81457.1"/>
    <property type="molecule type" value="Genomic_DNA"/>
</dbReference>
<dbReference type="AlphaFoldDB" id="A0A2P5K737"/>
<accession>A0A2P5K737</accession>
<dbReference type="Gene3D" id="4.10.430.10">
    <property type="entry name" value="Histone-like protein H-NS, C-terminal domain"/>
    <property type="match status" value="1"/>
</dbReference>
<dbReference type="RefSeq" id="WP_076787977.1">
    <property type="nucleotide sequence ID" value="NZ_CP062169.1"/>
</dbReference>
<dbReference type="Proteomes" id="UP000243096">
    <property type="component" value="Unassembled WGS sequence"/>
</dbReference>
<gene>
    <name evidence="1" type="ORF">B0O95_11930</name>
</gene>
<keyword evidence="2" id="KW-1185">Reference proteome</keyword>
<evidence type="ECO:0000313" key="2">
    <source>
        <dbReference type="Proteomes" id="UP000243096"/>
    </source>
</evidence>
<comment type="caution">
    <text evidence="1">The sequence shown here is derived from an EMBL/GenBank/DDBJ whole genome shotgun (WGS) entry which is preliminary data.</text>
</comment>
<sequence length="80" mass="9454">MDEQKRQRIIAYIHHRMDEYGISIERLAEALAEEEKKIKPILFRDAYGNVWDGEGDMPDWLKRAVHAGQSTEHFMVEPKQ</sequence>
<keyword evidence="1" id="KW-0238">DNA-binding</keyword>
<organism evidence="1 2">
    <name type="scientific">Mycetohabitans endofungorum</name>
    <dbReference type="NCBI Taxonomy" id="417203"/>
    <lineage>
        <taxon>Bacteria</taxon>
        <taxon>Pseudomonadati</taxon>
        <taxon>Pseudomonadota</taxon>
        <taxon>Betaproteobacteria</taxon>
        <taxon>Burkholderiales</taxon>
        <taxon>Burkholderiaceae</taxon>
        <taxon>Mycetohabitans</taxon>
    </lineage>
</organism>
<dbReference type="GO" id="GO:0003677">
    <property type="term" value="F:DNA binding"/>
    <property type="evidence" value="ECO:0007669"/>
    <property type="project" value="UniProtKB-KW"/>
</dbReference>
<dbReference type="SUPFAM" id="SSF81273">
    <property type="entry name" value="H-NS histone-like proteins"/>
    <property type="match status" value="1"/>
</dbReference>
<dbReference type="OrthoDB" id="8966769at2"/>
<evidence type="ECO:0000313" key="1">
    <source>
        <dbReference type="EMBL" id="PPB81457.1"/>
    </source>
</evidence>
<dbReference type="InterPro" id="IPR037150">
    <property type="entry name" value="H-NS_C_dom_sf"/>
</dbReference>